<dbReference type="Pfam" id="PF01476">
    <property type="entry name" value="LysM"/>
    <property type="match status" value="1"/>
</dbReference>
<evidence type="ECO:0000259" key="3">
    <source>
        <dbReference type="PROSITE" id="PS51782"/>
    </source>
</evidence>
<keyword evidence="2" id="KW-0472">Membrane</keyword>
<proteinExistence type="predicted"/>
<evidence type="ECO:0000256" key="1">
    <source>
        <dbReference type="SAM" id="MobiDB-lite"/>
    </source>
</evidence>
<evidence type="ECO:0000256" key="2">
    <source>
        <dbReference type="SAM" id="Phobius"/>
    </source>
</evidence>
<dbReference type="KEGG" id="pka:PQ456_12960"/>
<protein>
    <submittedName>
        <fullName evidence="4">LysM peptidoglycan-binding domain-containing protein</fullName>
    </submittedName>
</protein>
<keyword evidence="2" id="KW-0812">Transmembrane</keyword>
<dbReference type="SUPFAM" id="SSF54106">
    <property type="entry name" value="LysM domain"/>
    <property type="match status" value="1"/>
</dbReference>
<keyword evidence="5" id="KW-1185">Reference proteome</keyword>
<feature type="domain" description="LysM" evidence="3">
    <location>
        <begin position="133"/>
        <end position="183"/>
    </location>
</feature>
<dbReference type="SMART" id="SM00257">
    <property type="entry name" value="LysM"/>
    <property type="match status" value="1"/>
</dbReference>
<dbReference type="Gene3D" id="3.10.350.10">
    <property type="entry name" value="LysM domain"/>
    <property type="match status" value="1"/>
</dbReference>
<keyword evidence="2" id="KW-1133">Transmembrane helix</keyword>
<feature type="compositionally biased region" description="Polar residues" evidence="1">
    <location>
        <begin position="20"/>
        <end position="43"/>
    </location>
</feature>
<feature type="region of interest" description="Disordered" evidence="1">
    <location>
        <begin position="12"/>
        <end position="43"/>
    </location>
</feature>
<reference evidence="4 5" key="1">
    <citation type="submission" date="2023-02" db="EMBL/GenBank/DDBJ databases">
        <title>Genome sequence of Paenibacillus kyungheensis KACC 18744.</title>
        <authorList>
            <person name="Kim S."/>
            <person name="Heo J."/>
            <person name="Kwon S.-W."/>
        </authorList>
    </citation>
    <scope>NUCLEOTIDE SEQUENCE [LARGE SCALE GENOMIC DNA]</scope>
    <source>
        <strain evidence="4 5">KACC 18744</strain>
    </source>
</reference>
<accession>A0AAX3LVY6</accession>
<gene>
    <name evidence="4" type="ORF">PQ456_12960</name>
</gene>
<dbReference type="Proteomes" id="UP001220509">
    <property type="component" value="Chromosome"/>
</dbReference>
<dbReference type="AlphaFoldDB" id="A0AAX3LVY6"/>
<name>A0AAX3LVY6_9BACL</name>
<dbReference type="PROSITE" id="PS51782">
    <property type="entry name" value="LYSM"/>
    <property type="match status" value="1"/>
</dbReference>
<dbReference type="InterPro" id="IPR036779">
    <property type="entry name" value="LysM_dom_sf"/>
</dbReference>
<dbReference type="EMBL" id="CP117416">
    <property type="protein sequence ID" value="WCT54114.1"/>
    <property type="molecule type" value="Genomic_DNA"/>
</dbReference>
<dbReference type="RefSeq" id="WP_273612661.1">
    <property type="nucleotide sequence ID" value="NZ_CP117416.1"/>
</dbReference>
<sequence>MLKYTTYRSIHNQSEDGEQQIDTSGSDIHHTSTSYSEKQSQQAAIHATRADKDVVVDEWTYLPNVQKIRKPAQPKGKKTLRQKTLHLIQSTAQKVKWKSGGRLMVCFVFAGVLLYGGVIHNFVVADKVEGPAQKVVVHSGDSLWSIASEYKSAQTDTRDYIAEIRSENQLTTSEIQAGDVLVIPYD</sequence>
<evidence type="ECO:0000313" key="4">
    <source>
        <dbReference type="EMBL" id="WCT54114.1"/>
    </source>
</evidence>
<evidence type="ECO:0000313" key="5">
    <source>
        <dbReference type="Proteomes" id="UP001220509"/>
    </source>
</evidence>
<dbReference type="InterPro" id="IPR018392">
    <property type="entry name" value="LysM"/>
</dbReference>
<feature type="transmembrane region" description="Helical" evidence="2">
    <location>
        <begin position="103"/>
        <end position="123"/>
    </location>
</feature>
<organism evidence="4 5">
    <name type="scientific">Paenibacillus kyungheensis</name>
    <dbReference type="NCBI Taxonomy" id="1452732"/>
    <lineage>
        <taxon>Bacteria</taxon>
        <taxon>Bacillati</taxon>
        <taxon>Bacillota</taxon>
        <taxon>Bacilli</taxon>
        <taxon>Bacillales</taxon>
        <taxon>Paenibacillaceae</taxon>
        <taxon>Paenibacillus</taxon>
    </lineage>
</organism>
<dbReference type="CDD" id="cd00118">
    <property type="entry name" value="LysM"/>
    <property type="match status" value="1"/>
</dbReference>